<dbReference type="Proteomes" id="UP000027586">
    <property type="component" value="Unassembled WGS sequence"/>
</dbReference>
<comment type="caution">
    <text evidence="1">The sequence shown here is derived from an EMBL/GenBank/DDBJ whole genome shotgun (WGS) entry which is preliminary data.</text>
</comment>
<name>A0A068RUN6_9FUNG</name>
<proteinExistence type="predicted"/>
<dbReference type="AlphaFoldDB" id="A0A068RUN6"/>
<gene>
    <name evidence="1" type="ORF">LCOR_04111.1</name>
</gene>
<evidence type="ECO:0000313" key="2">
    <source>
        <dbReference type="Proteomes" id="UP000027586"/>
    </source>
</evidence>
<protein>
    <submittedName>
        <fullName evidence="1">Uncharacterized protein</fullName>
    </submittedName>
</protein>
<keyword evidence="2" id="KW-1185">Reference proteome</keyword>
<evidence type="ECO:0000313" key="1">
    <source>
        <dbReference type="EMBL" id="CDH52661.1"/>
    </source>
</evidence>
<dbReference type="EMBL" id="CBTN010000014">
    <property type="protein sequence ID" value="CDH52661.1"/>
    <property type="molecule type" value="Genomic_DNA"/>
</dbReference>
<accession>A0A068RUN6</accession>
<organism evidence="1 2">
    <name type="scientific">Lichtheimia corymbifera JMRC:FSU:9682</name>
    <dbReference type="NCBI Taxonomy" id="1263082"/>
    <lineage>
        <taxon>Eukaryota</taxon>
        <taxon>Fungi</taxon>
        <taxon>Fungi incertae sedis</taxon>
        <taxon>Mucoromycota</taxon>
        <taxon>Mucoromycotina</taxon>
        <taxon>Mucoromycetes</taxon>
        <taxon>Mucorales</taxon>
        <taxon>Lichtheimiaceae</taxon>
        <taxon>Lichtheimia</taxon>
    </lineage>
</organism>
<dbReference type="VEuPathDB" id="FungiDB:LCOR_04111.1"/>
<reference evidence="1" key="1">
    <citation type="submission" date="2013-08" db="EMBL/GenBank/DDBJ databases">
        <title>Gene expansion shapes genome architecture in the human pathogen Lichtheimia corymbifera: an evolutionary genomics analysis in the ancient terrestrial Mucorales (Mucoromycotina).</title>
        <authorList>
            <person name="Schwartze V.U."/>
            <person name="Winter S."/>
            <person name="Shelest E."/>
            <person name="Marcet-Houben M."/>
            <person name="Horn F."/>
            <person name="Wehner S."/>
            <person name="Hoffmann K."/>
            <person name="Riege K."/>
            <person name="Sammeth M."/>
            <person name="Nowrousian M."/>
            <person name="Valiante V."/>
            <person name="Linde J."/>
            <person name="Jacobsen I.D."/>
            <person name="Marz M."/>
            <person name="Brakhage A.A."/>
            <person name="Gabaldon T."/>
            <person name="Bocker S."/>
            <person name="Voigt K."/>
        </authorList>
    </citation>
    <scope>NUCLEOTIDE SEQUENCE [LARGE SCALE GENOMIC DNA]</scope>
    <source>
        <strain evidence="1">FSU 9682</strain>
    </source>
</reference>
<sequence length="121" mass="14126">MNSAHTLHQVCHLRAAVGYTNLSGVKTVDNWIQDLLITLHHHHPPTHDTYGYRRVGQSTRVFICLSSQMYRDMVIANGTIQHPSYYDPPYMKDLRLFCIIMIFDNDVILYSEHDNAYNIYL</sequence>